<organism evidence="2 3">
    <name type="scientific">Streptomyces virginiae</name>
    <name type="common">Streptomyces cinnamonensis</name>
    <dbReference type="NCBI Taxonomy" id="1961"/>
    <lineage>
        <taxon>Bacteria</taxon>
        <taxon>Bacillati</taxon>
        <taxon>Actinomycetota</taxon>
        <taxon>Actinomycetes</taxon>
        <taxon>Kitasatosporales</taxon>
        <taxon>Streptomycetaceae</taxon>
        <taxon>Streptomyces</taxon>
    </lineage>
</organism>
<dbReference type="RefSeq" id="WP_328965579.1">
    <property type="nucleotide sequence ID" value="NZ_CP108090.1"/>
</dbReference>
<evidence type="ECO:0000313" key="3">
    <source>
        <dbReference type="Proteomes" id="UP001432039"/>
    </source>
</evidence>
<name>A0ABZ1TNG6_STRVG</name>
<keyword evidence="3" id="KW-1185">Reference proteome</keyword>
<accession>A0ABZ1TNG6</accession>
<protein>
    <submittedName>
        <fullName evidence="2">Uncharacterized protein</fullName>
    </submittedName>
</protein>
<reference evidence="2" key="1">
    <citation type="submission" date="2022-10" db="EMBL/GenBank/DDBJ databases">
        <title>The complete genomes of actinobacterial strains from the NBC collection.</title>
        <authorList>
            <person name="Joergensen T.S."/>
            <person name="Alvarez Arevalo M."/>
            <person name="Sterndorff E.B."/>
            <person name="Faurdal D."/>
            <person name="Vuksanovic O."/>
            <person name="Mourched A.-S."/>
            <person name="Charusanti P."/>
            <person name="Shaw S."/>
            <person name="Blin K."/>
            <person name="Weber T."/>
        </authorList>
    </citation>
    <scope>NUCLEOTIDE SEQUENCE</scope>
    <source>
        <strain evidence="2">NBC_00248</strain>
    </source>
</reference>
<feature type="region of interest" description="Disordered" evidence="1">
    <location>
        <begin position="60"/>
        <end position="82"/>
    </location>
</feature>
<gene>
    <name evidence="2" type="ORF">OG517_41605</name>
</gene>
<proteinExistence type="predicted"/>
<evidence type="ECO:0000256" key="1">
    <source>
        <dbReference type="SAM" id="MobiDB-lite"/>
    </source>
</evidence>
<dbReference type="EMBL" id="CP108090">
    <property type="protein sequence ID" value="WUQ17359.1"/>
    <property type="molecule type" value="Genomic_DNA"/>
</dbReference>
<evidence type="ECO:0000313" key="2">
    <source>
        <dbReference type="EMBL" id="WUQ17359.1"/>
    </source>
</evidence>
<dbReference type="Proteomes" id="UP001432039">
    <property type="component" value="Chromosome"/>
</dbReference>
<sequence length="82" mass="8658">MPACPRTACPICDRPTALTPTSRTGYGALAGHKREKKSLTLCPGSMVQLAYATATAWQEQLPEDSGPPAANGDVPSEELLIF</sequence>